<comment type="caution">
    <text evidence="5">The sequence shown here is derived from an EMBL/GenBank/DDBJ whole genome shotgun (WGS) entry which is preliminary data.</text>
</comment>
<dbReference type="AlphaFoldDB" id="A0A3P1TEC8"/>
<evidence type="ECO:0000256" key="2">
    <source>
        <dbReference type="ARBA" id="ARBA00022741"/>
    </source>
</evidence>
<keyword evidence="3 5" id="KW-0067">ATP-binding</keyword>
<gene>
    <name evidence="5" type="ORF">EII34_01925</name>
</gene>
<dbReference type="EMBL" id="RQZG01000001">
    <property type="protein sequence ID" value="RRD07266.1"/>
    <property type="molecule type" value="Genomic_DNA"/>
</dbReference>
<dbReference type="Proteomes" id="UP000280819">
    <property type="component" value="Unassembled WGS sequence"/>
</dbReference>
<sequence>MGSLGCMETALATHGLVKRFGATLAVDNLDLRIPGGHVFGLVGPNGAGKTTAMSMICGLLRPDHGRVTVLGHDVWRDPIGAKAHFGVLPDSMLLFDRLSGVELLRYNGRLRGLPRDLVEQRAGELLHVLGLAEDANKVVADYSAGMTKKISLACALIHAPRLLILDEPLEAVDPVSGQVIRTLLRDYARGGGAVLLSSHVMELVENLCDGVGIMAGGRLLLTGTVAQVRGDSTLQDRFVELVGQGRIPGEETLQWLRRSSL</sequence>
<dbReference type="PANTHER" id="PTHR42939">
    <property type="entry name" value="ABC TRANSPORTER ATP-BINDING PROTEIN ALBC-RELATED"/>
    <property type="match status" value="1"/>
</dbReference>
<keyword evidence="1" id="KW-0813">Transport</keyword>
<dbReference type="InterPro" id="IPR003439">
    <property type="entry name" value="ABC_transporter-like_ATP-bd"/>
</dbReference>
<dbReference type="PANTHER" id="PTHR42939:SF1">
    <property type="entry name" value="ABC TRANSPORTER ATP-BINDING PROTEIN ALBC-RELATED"/>
    <property type="match status" value="1"/>
</dbReference>
<dbReference type="InterPro" id="IPR003593">
    <property type="entry name" value="AAA+_ATPase"/>
</dbReference>
<dbReference type="SMART" id="SM00382">
    <property type="entry name" value="AAA"/>
    <property type="match status" value="1"/>
</dbReference>
<evidence type="ECO:0000256" key="1">
    <source>
        <dbReference type="ARBA" id="ARBA00022448"/>
    </source>
</evidence>
<organism evidence="5 6">
    <name type="scientific">Arachnia propionica</name>
    <dbReference type="NCBI Taxonomy" id="1750"/>
    <lineage>
        <taxon>Bacteria</taxon>
        <taxon>Bacillati</taxon>
        <taxon>Actinomycetota</taxon>
        <taxon>Actinomycetes</taxon>
        <taxon>Propionibacteriales</taxon>
        <taxon>Propionibacteriaceae</taxon>
        <taxon>Arachnia</taxon>
    </lineage>
</organism>
<dbReference type="SUPFAM" id="SSF52540">
    <property type="entry name" value="P-loop containing nucleoside triphosphate hydrolases"/>
    <property type="match status" value="1"/>
</dbReference>
<accession>A0A3P1TEC8</accession>
<keyword evidence="2" id="KW-0547">Nucleotide-binding</keyword>
<dbReference type="Gene3D" id="3.40.50.300">
    <property type="entry name" value="P-loop containing nucleotide triphosphate hydrolases"/>
    <property type="match status" value="1"/>
</dbReference>
<reference evidence="5 6" key="1">
    <citation type="submission" date="2018-11" db="EMBL/GenBank/DDBJ databases">
        <title>Genomes From Bacteria Associated with the Canine Oral Cavity: a Test Case for Automated Genome-Based Taxonomic Assignment.</title>
        <authorList>
            <person name="Coil D.A."/>
            <person name="Jospin G."/>
            <person name="Darling A.E."/>
            <person name="Wallis C."/>
            <person name="Davis I.J."/>
            <person name="Harris S."/>
            <person name="Eisen J.A."/>
            <person name="Holcombe L.J."/>
            <person name="O'Flynn C."/>
        </authorList>
    </citation>
    <scope>NUCLEOTIDE SEQUENCE [LARGE SCALE GENOMIC DNA]</scope>
    <source>
        <strain evidence="5 6">OH887_COT-365</strain>
    </source>
</reference>
<dbReference type="InterPro" id="IPR051782">
    <property type="entry name" value="ABC_Transporter_VariousFunc"/>
</dbReference>
<dbReference type="Pfam" id="PF00005">
    <property type="entry name" value="ABC_tran"/>
    <property type="match status" value="1"/>
</dbReference>
<dbReference type="InterPro" id="IPR027417">
    <property type="entry name" value="P-loop_NTPase"/>
</dbReference>
<dbReference type="GO" id="GO:0016887">
    <property type="term" value="F:ATP hydrolysis activity"/>
    <property type="evidence" value="ECO:0007669"/>
    <property type="project" value="InterPro"/>
</dbReference>
<name>A0A3P1TEC8_9ACTN</name>
<feature type="domain" description="ABC transporter" evidence="4">
    <location>
        <begin position="11"/>
        <end position="241"/>
    </location>
</feature>
<evidence type="ECO:0000313" key="6">
    <source>
        <dbReference type="Proteomes" id="UP000280819"/>
    </source>
</evidence>
<proteinExistence type="predicted"/>
<dbReference type="OrthoDB" id="9804819at2"/>
<evidence type="ECO:0000313" key="5">
    <source>
        <dbReference type="EMBL" id="RRD07266.1"/>
    </source>
</evidence>
<evidence type="ECO:0000259" key="4">
    <source>
        <dbReference type="PROSITE" id="PS50893"/>
    </source>
</evidence>
<dbReference type="CDD" id="cd03230">
    <property type="entry name" value="ABC_DR_subfamily_A"/>
    <property type="match status" value="1"/>
</dbReference>
<dbReference type="PROSITE" id="PS50893">
    <property type="entry name" value="ABC_TRANSPORTER_2"/>
    <property type="match status" value="1"/>
</dbReference>
<dbReference type="GO" id="GO:0005524">
    <property type="term" value="F:ATP binding"/>
    <property type="evidence" value="ECO:0007669"/>
    <property type="project" value="UniProtKB-KW"/>
</dbReference>
<evidence type="ECO:0000256" key="3">
    <source>
        <dbReference type="ARBA" id="ARBA00022840"/>
    </source>
</evidence>
<protein>
    <submittedName>
        <fullName evidence="5">ABC transporter ATP-binding protein</fullName>
    </submittedName>
</protein>